<dbReference type="Pfam" id="PF03576">
    <property type="entry name" value="Peptidase_S58"/>
    <property type="match status" value="1"/>
</dbReference>
<comment type="similarity">
    <text evidence="1">Belongs to the peptidase S58 family.</text>
</comment>
<dbReference type="EMBL" id="JAJEKE010000017">
    <property type="protein sequence ID" value="MCQ1531082.1"/>
    <property type="molecule type" value="Genomic_DNA"/>
</dbReference>
<sequence length="349" mass="37974">MTKQNRIEDYGIKIGELPKGKLNKITDVKGIKVGHCTIDTEESKTGVTVILPTEGNIFTNKLIAASYVLNGFGKTLGLVQIDELGSLESIIALTNTLNVGLVHDAVVDYMIKECKKENVEVESINPVVCECNDSYLNNIQLRAVKKEHVYKAIEEATANFAEGDVGAGKGMSCHQLKGGIGSASRIIKLEGQDYTVGALVLSNHGLLKDLCINGVHIDDRVSKEKDIEPQEDKGSVISIIATDIPLSSRQLRRVCKRAGVGLARLGSFMGHGSGEIMIAFSTGNVLKSYLDNEIADIKILKEDKLNVVFRAVAECEEEAVLNSMITSGKVIGVKGRIRETLRDYMKLKE</sequence>
<dbReference type="CDD" id="cd02253">
    <property type="entry name" value="DmpA"/>
    <property type="match status" value="1"/>
</dbReference>
<keyword evidence="3" id="KW-1185">Reference proteome</keyword>
<dbReference type="PANTHER" id="PTHR36512">
    <property type="entry name" value="D-AMINOPEPTIDASE"/>
    <property type="match status" value="1"/>
</dbReference>
<organism evidence="2 3">
    <name type="scientific">Lutispora saccharofermentans</name>
    <dbReference type="NCBI Taxonomy" id="3024236"/>
    <lineage>
        <taxon>Bacteria</taxon>
        <taxon>Bacillati</taxon>
        <taxon>Bacillota</taxon>
        <taxon>Clostridia</taxon>
        <taxon>Lutisporales</taxon>
        <taxon>Lutisporaceae</taxon>
        <taxon>Lutispora</taxon>
    </lineage>
</organism>
<proteinExistence type="inferred from homology"/>
<accession>A0ABT1NIR1</accession>
<evidence type="ECO:0000256" key="1">
    <source>
        <dbReference type="ARBA" id="ARBA00007068"/>
    </source>
</evidence>
<comment type="caution">
    <text evidence="2">The sequence shown here is derived from an EMBL/GenBank/DDBJ whole genome shotgun (WGS) entry which is preliminary data.</text>
</comment>
<dbReference type="RefSeq" id="WP_255228598.1">
    <property type="nucleotide sequence ID" value="NZ_JAJEKE010000017.1"/>
</dbReference>
<dbReference type="PANTHER" id="PTHR36512:SF3">
    <property type="entry name" value="BLR5678 PROTEIN"/>
    <property type="match status" value="1"/>
</dbReference>
<name>A0ABT1NIR1_9FIRM</name>
<dbReference type="InterPro" id="IPR005321">
    <property type="entry name" value="Peptidase_S58_DmpA"/>
</dbReference>
<dbReference type="InterPro" id="IPR016117">
    <property type="entry name" value="ArgJ-like_dom_sf"/>
</dbReference>
<dbReference type="Proteomes" id="UP001651880">
    <property type="component" value="Unassembled WGS sequence"/>
</dbReference>
<protein>
    <submittedName>
        <fullName evidence="2">P1 family peptidase</fullName>
    </submittedName>
</protein>
<gene>
    <name evidence="2" type="ORF">LJD61_16265</name>
</gene>
<evidence type="ECO:0000313" key="2">
    <source>
        <dbReference type="EMBL" id="MCQ1531082.1"/>
    </source>
</evidence>
<reference evidence="2 3" key="1">
    <citation type="submission" date="2021-10" db="EMBL/GenBank/DDBJ databases">
        <title>Lutispora strain m25 sp. nov., a thermophilic, non-spore-forming bacterium isolated from a lab-scale methanogenic bioreactor digesting anaerobic sludge.</title>
        <authorList>
            <person name="El Houari A."/>
            <person name="Mcdonald J."/>
        </authorList>
    </citation>
    <scope>NUCLEOTIDE SEQUENCE [LARGE SCALE GENOMIC DNA]</scope>
    <source>
        <strain evidence="3">m25</strain>
    </source>
</reference>
<dbReference type="Gene3D" id="3.60.70.12">
    <property type="entry name" value="L-amino peptidase D-ALA esterase/amidase"/>
    <property type="match status" value="1"/>
</dbReference>
<evidence type="ECO:0000313" key="3">
    <source>
        <dbReference type="Proteomes" id="UP001651880"/>
    </source>
</evidence>
<dbReference type="SUPFAM" id="SSF56266">
    <property type="entry name" value="DmpA/ArgJ-like"/>
    <property type="match status" value="1"/>
</dbReference>